<accession>A0AAE1BCG8</accession>
<proteinExistence type="predicted"/>
<feature type="compositionally biased region" description="Basic and acidic residues" evidence="1">
    <location>
        <begin position="210"/>
        <end position="220"/>
    </location>
</feature>
<dbReference type="Proteomes" id="UP001283361">
    <property type="component" value="Unassembled WGS sequence"/>
</dbReference>
<feature type="compositionally biased region" description="Basic residues" evidence="1">
    <location>
        <begin position="1174"/>
        <end position="1187"/>
    </location>
</feature>
<protein>
    <submittedName>
        <fullName evidence="2">Uncharacterized protein</fullName>
    </submittedName>
</protein>
<name>A0AAE1BCG8_9GAST</name>
<gene>
    <name evidence="2" type="ORF">RRG08_027552</name>
</gene>
<reference evidence="2" key="1">
    <citation type="journal article" date="2023" name="G3 (Bethesda)">
        <title>A reference genome for the long-term kleptoplast-retaining sea slug Elysia crispata morphotype clarki.</title>
        <authorList>
            <person name="Eastman K.E."/>
            <person name="Pendleton A.L."/>
            <person name="Shaikh M.A."/>
            <person name="Suttiyut T."/>
            <person name="Ogas R."/>
            <person name="Tomko P."/>
            <person name="Gavelis G."/>
            <person name="Widhalm J.R."/>
            <person name="Wisecaver J.H."/>
        </authorList>
    </citation>
    <scope>NUCLEOTIDE SEQUENCE</scope>
    <source>
        <strain evidence="2">ECLA1</strain>
    </source>
</reference>
<comment type="caution">
    <text evidence="2">The sequence shown here is derived from an EMBL/GenBank/DDBJ whole genome shotgun (WGS) entry which is preliminary data.</text>
</comment>
<organism evidence="2 3">
    <name type="scientific">Elysia crispata</name>
    <name type="common">lettuce slug</name>
    <dbReference type="NCBI Taxonomy" id="231223"/>
    <lineage>
        <taxon>Eukaryota</taxon>
        <taxon>Metazoa</taxon>
        <taxon>Spiralia</taxon>
        <taxon>Lophotrochozoa</taxon>
        <taxon>Mollusca</taxon>
        <taxon>Gastropoda</taxon>
        <taxon>Heterobranchia</taxon>
        <taxon>Euthyneura</taxon>
        <taxon>Panpulmonata</taxon>
        <taxon>Sacoglossa</taxon>
        <taxon>Placobranchoidea</taxon>
        <taxon>Plakobranchidae</taxon>
        <taxon>Elysia</taxon>
    </lineage>
</organism>
<evidence type="ECO:0000256" key="1">
    <source>
        <dbReference type="SAM" id="MobiDB-lite"/>
    </source>
</evidence>
<sequence length="1187" mass="132875">MSRNRIRGGLLDPYSIPSLEKARNDLKGRIAQLKLCYDLRDSQPPLNMWEGEAGMMEHITINFPVPSMTVPSVADSQDLSESSKSDACCNASSSIYKNLLSANQEQDQVGDKQKRIPQIEKPPEYFFDSSGRLISATPRLNVQSKNFNINNTSNFTPDCDVIVIDDEDENSNDYDNRGTGNRKAAHCSEHSHQSVVPTASTSSSNKTAVKSHESSENRKRMNIKDNDLCSLSVNNESVVNKVKESVSPSRLLYDQPMPYRHYLKFNSGEQMDLTSEGPPAISRMEIKIDFDARLVSSSFDTKYAYTGNRASYMKEEDENTSKDADHLNLNSVASGDQLAVDPVLRQWAKADNMFPAKFEEWAASVEYIQSIFNGLQMSLSSDHQVLEGYPERFYQSWRQVCFLIECIHADMEVLRMSMNPENTQRKFILTVDLIKQIGNLTARKTSKKFQQLKASLRSMRNALRAHYNCNKAIFKDYNKKVKNVELMIKTPGFPLLSQHKRYLHYQQNKPLILPMTPGLAAGLYGKEERMLDRYSNWLTQFNASSKGRKLKTSPENRQPAEAMRKPEQSCTDLMEDTDFQGLCSLSSAQKNNSVTHDSDLSDLVSSGRIQTTDNCQDNANQEQNGTSCETVRNDLETHQENESNTDAAELFNSKFLEWELRENFQEKTVTLLDSIRSSTTPSSTCQESNQGQKDGSKMGFSSSPIGNRDEFFLPSVSGDSYINSKLNEKDMSLTFLGKEKAKVGAESQESPLLPNASGLNTKSVHDISRISTSKDKVQVSAEAQENIVSGTSGPNKSNVQDIYNISTCTGKDKVQVSAEAQGNVDSVTLTVSGTSGPSKNYVQDIPNSICTGKDKVQVAAETQENIDSGTVTVTGTFGPNKSNEQDIPNISACTSNDEIQVSVKAQENIEPAIVSGAYNANAKNVQDIQSNGEIQVEVFMLMPHSDSDPGFNFKLNNYQDLMINSLIDLELERTDHFHNTCLSDQYLHESVTDADHCKCGCYGVPLISSLNYRAAVDEPLWLRLYLLHIDIQNLKDCLIEAEAGMASCKIPQPTHCKLIVDVSATILYLQTVLNKESYNAYRYGCEDLSAISEEKLNMVGLCHHDVVTIDFQAVEMLLEFVNDDLNRIMIEKQKFILLFFPHAEESRKKRDESSQILPPYKSNVQVQPKTTDSKKKKKPQKANKPSK</sequence>
<feature type="compositionally biased region" description="Polar residues" evidence="1">
    <location>
        <begin position="193"/>
        <end position="208"/>
    </location>
</feature>
<dbReference type="EMBL" id="JAWDGP010000128">
    <property type="protein sequence ID" value="KAK3803449.1"/>
    <property type="molecule type" value="Genomic_DNA"/>
</dbReference>
<evidence type="ECO:0000313" key="3">
    <source>
        <dbReference type="Proteomes" id="UP001283361"/>
    </source>
</evidence>
<keyword evidence="3" id="KW-1185">Reference proteome</keyword>
<feature type="region of interest" description="Disordered" evidence="1">
    <location>
        <begin position="675"/>
        <end position="703"/>
    </location>
</feature>
<feature type="region of interest" description="Disordered" evidence="1">
    <location>
        <begin position="170"/>
        <end position="220"/>
    </location>
</feature>
<feature type="region of interest" description="Disordered" evidence="1">
    <location>
        <begin position="1147"/>
        <end position="1187"/>
    </location>
</feature>
<feature type="region of interest" description="Disordered" evidence="1">
    <location>
        <begin position="545"/>
        <end position="568"/>
    </location>
</feature>
<dbReference type="AlphaFoldDB" id="A0AAE1BCG8"/>
<evidence type="ECO:0000313" key="2">
    <source>
        <dbReference type="EMBL" id="KAK3803449.1"/>
    </source>
</evidence>